<dbReference type="OrthoDB" id="3941259at2759"/>
<gene>
    <name evidence="1" type="ORF">BO72DRAFT_500334</name>
</gene>
<protein>
    <submittedName>
        <fullName evidence="1">Uncharacterized protein</fullName>
    </submittedName>
</protein>
<organism evidence="1 2">
    <name type="scientific">Aspergillus fijiensis CBS 313.89</name>
    <dbReference type="NCBI Taxonomy" id="1448319"/>
    <lineage>
        <taxon>Eukaryota</taxon>
        <taxon>Fungi</taxon>
        <taxon>Dikarya</taxon>
        <taxon>Ascomycota</taxon>
        <taxon>Pezizomycotina</taxon>
        <taxon>Eurotiomycetes</taxon>
        <taxon>Eurotiomycetidae</taxon>
        <taxon>Eurotiales</taxon>
        <taxon>Aspergillaceae</taxon>
        <taxon>Aspergillus</taxon>
    </lineage>
</organism>
<dbReference type="Proteomes" id="UP000249789">
    <property type="component" value="Unassembled WGS sequence"/>
</dbReference>
<dbReference type="RefSeq" id="XP_040797218.1">
    <property type="nucleotide sequence ID" value="XM_040948899.1"/>
</dbReference>
<dbReference type="VEuPathDB" id="FungiDB:BO72DRAFT_500334"/>
<evidence type="ECO:0000313" key="2">
    <source>
        <dbReference type="Proteomes" id="UP000249789"/>
    </source>
</evidence>
<dbReference type="AlphaFoldDB" id="A0A8G1RJC9"/>
<accession>A0A8G1RJC9</accession>
<evidence type="ECO:0000313" key="1">
    <source>
        <dbReference type="EMBL" id="RAK73208.1"/>
    </source>
</evidence>
<keyword evidence="2" id="KW-1185">Reference proteome</keyword>
<name>A0A8G1RJC9_9EURO</name>
<proteinExistence type="predicted"/>
<dbReference type="GeneID" id="63866232"/>
<dbReference type="EMBL" id="KZ824683">
    <property type="protein sequence ID" value="RAK73208.1"/>
    <property type="molecule type" value="Genomic_DNA"/>
</dbReference>
<reference evidence="1 2" key="1">
    <citation type="submission" date="2018-02" db="EMBL/GenBank/DDBJ databases">
        <title>The genomes of Aspergillus section Nigri reveals drivers in fungal speciation.</title>
        <authorList>
            <consortium name="DOE Joint Genome Institute"/>
            <person name="Vesth T.C."/>
            <person name="Nybo J."/>
            <person name="Theobald S."/>
            <person name="Brandl J."/>
            <person name="Frisvad J.C."/>
            <person name="Nielsen K.F."/>
            <person name="Lyhne E.K."/>
            <person name="Kogle M.E."/>
            <person name="Kuo A."/>
            <person name="Riley R."/>
            <person name="Clum A."/>
            <person name="Nolan M."/>
            <person name="Lipzen A."/>
            <person name="Salamov A."/>
            <person name="Henrissat B."/>
            <person name="Wiebenga A."/>
            <person name="De vries R.P."/>
            <person name="Grigoriev I.V."/>
            <person name="Mortensen U.H."/>
            <person name="Andersen M.R."/>
            <person name="Baker S.E."/>
        </authorList>
    </citation>
    <scope>NUCLEOTIDE SEQUENCE [LARGE SCALE GENOMIC DNA]</scope>
    <source>
        <strain evidence="1 2">CBS 313.89</strain>
    </source>
</reference>
<sequence>MAIFLDQYVKRESATVPITEDVVISRLQNTKSGSGILELLLERRNANDEISPPIGELLILSITIRARKRASGEEIGSILKVLGNEGLVAQDVLKAASRSYKGAGAMRYRLSPSAAGSSDR</sequence>